<keyword evidence="1" id="KW-1133">Transmembrane helix</keyword>
<name>A0ABP7BAL3_9MICO</name>
<feature type="transmembrane region" description="Helical" evidence="1">
    <location>
        <begin position="270"/>
        <end position="288"/>
    </location>
</feature>
<dbReference type="Proteomes" id="UP001410795">
    <property type="component" value="Unassembled WGS sequence"/>
</dbReference>
<feature type="transmembrane region" description="Helical" evidence="1">
    <location>
        <begin position="222"/>
        <end position="239"/>
    </location>
</feature>
<evidence type="ECO:0000256" key="1">
    <source>
        <dbReference type="SAM" id="Phobius"/>
    </source>
</evidence>
<feature type="transmembrane region" description="Helical" evidence="1">
    <location>
        <begin position="534"/>
        <end position="554"/>
    </location>
</feature>
<evidence type="ECO:0000313" key="2">
    <source>
        <dbReference type="EMBL" id="GAA3653104.1"/>
    </source>
</evidence>
<gene>
    <name evidence="2" type="ORF">GCM10022202_11230</name>
</gene>
<comment type="caution">
    <text evidence="2">The sequence shown here is derived from an EMBL/GenBank/DDBJ whole genome shotgun (WGS) entry which is preliminary data.</text>
</comment>
<feature type="transmembrane region" description="Helical" evidence="1">
    <location>
        <begin position="246"/>
        <end position="264"/>
    </location>
</feature>
<proteinExistence type="predicted"/>
<reference evidence="3" key="1">
    <citation type="journal article" date="2019" name="Int. J. Syst. Evol. Microbiol.">
        <title>The Global Catalogue of Microorganisms (GCM) 10K type strain sequencing project: providing services to taxonomists for standard genome sequencing and annotation.</title>
        <authorList>
            <consortium name="The Broad Institute Genomics Platform"/>
            <consortium name="The Broad Institute Genome Sequencing Center for Infectious Disease"/>
            <person name="Wu L."/>
            <person name="Ma J."/>
        </authorList>
    </citation>
    <scope>NUCLEOTIDE SEQUENCE [LARGE SCALE GENOMIC DNA]</scope>
    <source>
        <strain evidence="3">JCM 16546</strain>
    </source>
</reference>
<accession>A0ABP7BAL3</accession>
<keyword evidence="1" id="KW-0812">Transmembrane</keyword>
<feature type="transmembrane region" description="Helical" evidence="1">
    <location>
        <begin position="487"/>
        <end position="503"/>
    </location>
</feature>
<dbReference type="RefSeq" id="WP_221855322.1">
    <property type="nucleotide sequence ID" value="NZ_BAAAYV010000005.1"/>
</dbReference>
<dbReference type="EMBL" id="BAAAYV010000005">
    <property type="protein sequence ID" value="GAA3653104.1"/>
    <property type="molecule type" value="Genomic_DNA"/>
</dbReference>
<keyword evidence="3" id="KW-1185">Reference proteome</keyword>
<sequence>MRARLRRVWDLPTACLSLALAAFTVTGYSYRETESAEWFASSVGAAVGTAFVIVGVAVLVYAPLLALSRRLDRLWDASAGAEPVSPPSVRDAIRRWALPSAGVILAGWLVWLLVHFPGNVDSDTITQQLQWLGLQEQRDHHPWFDTMVFGWFWDLGAALGDDRWGLFGYLLLQEAATALGIGLVLAYLSRLGLPSTARWALTAAVAVLPAFVMAPSVMSKDAFAAVFWMPFLVLFAEALRTRGRVLARPWVASAAIAVTLLLVLSKRTNVYLVAVCVVVLIVVASRGLRVRIALAAAAVVALTSVVWPMLVLPALGIERGTSADMMTVFVQQTARIAAEHGDEIPDDEIQAIDEVLRWDGLAEAYVATRSDSVKGRWDVDATTQQKLDYLGVWLAQLVRYPGTALSATAANTYEYFAPVTRLSFQNTLSLDGYVDFWTSRSLETTTREDVEQIAGALYEPSALDGARTAVNDLTIAFNEGNLISSKALYSSWIPLIALVFVLRRRSPWHALALVPFFVTLAFLVASPIALSRYIIPMIYGSVFAAGLMFVPASWQARSREP</sequence>
<feature type="transmembrane region" description="Helical" evidence="1">
    <location>
        <begin position="43"/>
        <end position="67"/>
    </location>
</feature>
<evidence type="ECO:0000313" key="3">
    <source>
        <dbReference type="Proteomes" id="UP001410795"/>
    </source>
</evidence>
<keyword evidence="1" id="KW-0472">Membrane</keyword>
<protein>
    <submittedName>
        <fullName evidence="2">DUF6020 family protein</fullName>
    </submittedName>
</protein>
<feature type="transmembrane region" description="Helical" evidence="1">
    <location>
        <begin position="295"/>
        <end position="317"/>
    </location>
</feature>
<feature type="transmembrane region" description="Helical" evidence="1">
    <location>
        <begin position="166"/>
        <end position="187"/>
    </location>
</feature>
<organism evidence="2 3">
    <name type="scientific">Microbacterium marinilacus</name>
    <dbReference type="NCBI Taxonomy" id="415209"/>
    <lineage>
        <taxon>Bacteria</taxon>
        <taxon>Bacillati</taxon>
        <taxon>Actinomycetota</taxon>
        <taxon>Actinomycetes</taxon>
        <taxon>Micrococcales</taxon>
        <taxon>Microbacteriaceae</taxon>
        <taxon>Microbacterium</taxon>
    </lineage>
</organism>
<feature type="transmembrane region" description="Helical" evidence="1">
    <location>
        <begin position="510"/>
        <end position="528"/>
    </location>
</feature>
<feature type="transmembrane region" description="Helical" evidence="1">
    <location>
        <begin position="199"/>
        <end position="216"/>
    </location>
</feature>
<feature type="transmembrane region" description="Helical" evidence="1">
    <location>
        <begin position="96"/>
        <end position="114"/>
    </location>
</feature>
<dbReference type="Pfam" id="PF19484">
    <property type="entry name" value="DUF6020"/>
    <property type="match status" value="1"/>
</dbReference>
<dbReference type="InterPro" id="IPR046062">
    <property type="entry name" value="DUF6020"/>
</dbReference>